<evidence type="ECO:0000313" key="2">
    <source>
        <dbReference type="EMBL" id="TCN73008.1"/>
    </source>
</evidence>
<dbReference type="AlphaFoldDB" id="A0A4R2EWF3"/>
<organism evidence="2 3">
    <name type="scientific">Acetobacteroides hydrogenigenes</name>
    <dbReference type="NCBI Taxonomy" id="979970"/>
    <lineage>
        <taxon>Bacteria</taxon>
        <taxon>Pseudomonadati</taxon>
        <taxon>Bacteroidota</taxon>
        <taxon>Bacteroidia</taxon>
        <taxon>Bacteroidales</taxon>
        <taxon>Rikenellaceae</taxon>
        <taxon>Acetobacteroides</taxon>
    </lineage>
</organism>
<name>A0A4R2EWF3_9BACT</name>
<feature type="domain" description="HipA-like kinase" evidence="1">
    <location>
        <begin position="8"/>
        <end position="216"/>
    </location>
</feature>
<dbReference type="OrthoDB" id="9786330at2"/>
<dbReference type="EMBL" id="SLWB01000001">
    <property type="protein sequence ID" value="TCN73008.1"/>
    <property type="molecule type" value="Genomic_DNA"/>
</dbReference>
<gene>
    <name evidence="2" type="ORF">CLV25_101226</name>
</gene>
<evidence type="ECO:0000259" key="1">
    <source>
        <dbReference type="Pfam" id="PF20613"/>
    </source>
</evidence>
<proteinExistence type="predicted"/>
<comment type="caution">
    <text evidence="2">The sequence shown here is derived from an EMBL/GenBank/DDBJ whole genome shotgun (WGS) entry which is preliminary data.</text>
</comment>
<dbReference type="RefSeq" id="WP_131837793.1">
    <property type="nucleotide sequence ID" value="NZ_SLWB01000001.1"/>
</dbReference>
<protein>
    <recommendedName>
        <fullName evidence="1">HipA-like kinase domain-containing protein</fullName>
    </recommendedName>
</protein>
<dbReference type="Proteomes" id="UP000294830">
    <property type="component" value="Unassembled WGS sequence"/>
</dbReference>
<keyword evidence="3" id="KW-1185">Reference proteome</keyword>
<reference evidence="2 3" key="1">
    <citation type="submission" date="2019-03" db="EMBL/GenBank/DDBJ databases">
        <title>Genomic Encyclopedia of Archaeal and Bacterial Type Strains, Phase II (KMG-II): from individual species to whole genera.</title>
        <authorList>
            <person name="Goeker M."/>
        </authorList>
    </citation>
    <scope>NUCLEOTIDE SEQUENCE [LARGE SCALE GENOMIC DNA]</scope>
    <source>
        <strain evidence="2 3">RL-C</strain>
    </source>
</reference>
<accession>A0A4R2EWF3</accession>
<evidence type="ECO:0000313" key="3">
    <source>
        <dbReference type="Proteomes" id="UP000294830"/>
    </source>
</evidence>
<dbReference type="InterPro" id="IPR046748">
    <property type="entry name" value="HipA_2"/>
</dbReference>
<dbReference type="Pfam" id="PF20613">
    <property type="entry name" value="HipA_2"/>
    <property type="match status" value="1"/>
</dbReference>
<sequence>MKSVQIVSYFLQGNSFPVVLKRDEETFLVKLRERMSGEFSLISEWFGNTLGNRIGLNTRTPFWITIPESVEFNDIYIEVRELVAKSVGVNIGYKYINQIQEVGMKELNSIDEDALTDIFLFDILMMNIDRTTTNLNLLNISGKPTISDFDSSLLFNEIAYGRDLLADNRILQCFRANPLYRNVENDRTDQFLEKVNHASIDSIIDEIPSEIIDDARREVLKKGIQERSKNGWRIKEALEKLECVILETEE</sequence>